<protein>
    <submittedName>
        <fullName evidence="2">Uncharacterized protein</fullName>
    </submittedName>
</protein>
<organism evidence="2 3">
    <name type="scientific">Trichomonas vaginalis (strain ATCC PRA-98 / G3)</name>
    <dbReference type="NCBI Taxonomy" id="412133"/>
    <lineage>
        <taxon>Eukaryota</taxon>
        <taxon>Metamonada</taxon>
        <taxon>Parabasalia</taxon>
        <taxon>Trichomonadida</taxon>
        <taxon>Trichomonadidae</taxon>
        <taxon>Trichomonas</taxon>
    </lineage>
</organism>
<reference evidence="2" key="2">
    <citation type="journal article" date="2007" name="Science">
        <title>Draft genome sequence of the sexually transmitted pathogen Trichomonas vaginalis.</title>
        <authorList>
            <person name="Carlton J.M."/>
            <person name="Hirt R.P."/>
            <person name="Silva J.C."/>
            <person name="Delcher A.L."/>
            <person name="Schatz M."/>
            <person name="Zhao Q."/>
            <person name="Wortman J.R."/>
            <person name="Bidwell S.L."/>
            <person name="Alsmark U.C.M."/>
            <person name="Besteiro S."/>
            <person name="Sicheritz-Ponten T."/>
            <person name="Noel C.J."/>
            <person name="Dacks J.B."/>
            <person name="Foster P.G."/>
            <person name="Simillion C."/>
            <person name="Van de Peer Y."/>
            <person name="Miranda-Saavedra D."/>
            <person name="Barton G.J."/>
            <person name="Westrop G.D."/>
            <person name="Mueller S."/>
            <person name="Dessi D."/>
            <person name="Fiori P.L."/>
            <person name="Ren Q."/>
            <person name="Paulsen I."/>
            <person name="Zhang H."/>
            <person name="Bastida-Corcuera F.D."/>
            <person name="Simoes-Barbosa A."/>
            <person name="Brown M.T."/>
            <person name="Hayes R.D."/>
            <person name="Mukherjee M."/>
            <person name="Okumura C.Y."/>
            <person name="Schneider R."/>
            <person name="Smith A.J."/>
            <person name="Vanacova S."/>
            <person name="Villalvazo M."/>
            <person name="Haas B.J."/>
            <person name="Pertea M."/>
            <person name="Feldblyum T.V."/>
            <person name="Utterback T.R."/>
            <person name="Shu C.L."/>
            <person name="Osoegawa K."/>
            <person name="de Jong P.J."/>
            <person name="Hrdy I."/>
            <person name="Horvathova L."/>
            <person name="Zubacova Z."/>
            <person name="Dolezal P."/>
            <person name="Malik S.B."/>
            <person name="Logsdon J.M. Jr."/>
            <person name="Henze K."/>
            <person name="Gupta A."/>
            <person name="Wang C.C."/>
            <person name="Dunne R.L."/>
            <person name="Upcroft J.A."/>
            <person name="Upcroft P."/>
            <person name="White O."/>
            <person name="Salzberg S.L."/>
            <person name="Tang P."/>
            <person name="Chiu C.-H."/>
            <person name="Lee Y.-S."/>
            <person name="Embley T.M."/>
            <person name="Coombs G.H."/>
            <person name="Mottram J.C."/>
            <person name="Tachezy J."/>
            <person name="Fraser-Liggett C.M."/>
            <person name="Johnson P.J."/>
        </authorList>
    </citation>
    <scope>NUCLEOTIDE SEQUENCE [LARGE SCALE GENOMIC DNA]</scope>
    <source>
        <strain evidence="2">G3</strain>
    </source>
</reference>
<dbReference type="KEGG" id="tva:4740780"/>
<evidence type="ECO:0000313" key="3">
    <source>
        <dbReference type="Proteomes" id="UP000001542"/>
    </source>
</evidence>
<sequence>MQQPLNPQQPQVVYAYPAPQYFVPAPNPYTPNEQQPQAIYLIPAPIDPQTQQVYAYQPQPTTNVLQPQADIEPLPVETDVQQQRVIEHNERCIDILLGLVAVFFPLIGLICACFIWSQNKKRGKILLSCAIASIAFSLFICIAASIFSY</sequence>
<dbReference type="EMBL" id="DS116125">
    <property type="protein sequence ID" value="EAX83148.1"/>
    <property type="molecule type" value="Genomic_DNA"/>
</dbReference>
<name>A2GI69_TRIV3</name>
<dbReference type="VEuPathDB" id="TrichDB:TVAGG3_0351380"/>
<gene>
    <name evidence="2" type="ORF">TVAG_259590</name>
</gene>
<evidence type="ECO:0000313" key="2">
    <source>
        <dbReference type="EMBL" id="EAX83148.1"/>
    </source>
</evidence>
<dbReference type="RefSeq" id="XP_001296078.1">
    <property type="nucleotide sequence ID" value="XM_001296077.1"/>
</dbReference>
<feature type="transmembrane region" description="Helical" evidence="1">
    <location>
        <begin position="125"/>
        <end position="147"/>
    </location>
</feature>
<proteinExistence type="predicted"/>
<dbReference type="AlphaFoldDB" id="A2GI69"/>
<accession>A2GI69</accession>
<dbReference type="InParanoid" id="A2GI69"/>
<dbReference type="Proteomes" id="UP000001542">
    <property type="component" value="Unassembled WGS sequence"/>
</dbReference>
<dbReference type="Gene3D" id="1.20.140.150">
    <property type="match status" value="1"/>
</dbReference>
<keyword evidence="1" id="KW-0812">Transmembrane</keyword>
<feature type="transmembrane region" description="Helical" evidence="1">
    <location>
        <begin position="95"/>
        <end position="116"/>
    </location>
</feature>
<keyword evidence="1" id="KW-0472">Membrane</keyword>
<evidence type="ECO:0000256" key="1">
    <source>
        <dbReference type="SAM" id="Phobius"/>
    </source>
</evidence>
<keyword evidence="3" id="KW-1185">Reference proteome</keyword>
<reference evidence="2" key="1">
    <citation type="submission" date="2006-10" db="EMBL/GenBank/DDBJ databases">
        <authorList>
            <person name="Amadeo P."/>
            <person name="Zhao Q."/>
            <person name="Wortman J."/>
            <person name="Fraser-Liggett C."/>
            <person name="Carlton J."/>
        </authorList>
    </citation>
    <scope>NUCLEOTIDE SEQUENCE</scope>
    <source>
        <strain evidence="2">G3</strain>
    </source>
</reference>
<keyword evidence="1" id="KW-1133">Transmembrane helix</keyword>
<dbReference type="VEuPathDB" id="TrichDB:TVAG_259590"/>